<dbReference type="Proteomes" id="UP001221009">
    <property type="component" value="Chromosome"/>
</dbReference>
<evidence type="ECO:0000256" key="1">
    <source>
        <dbReference type="SAM" id="SignalP"/>
    </source>
</evidence>
<dbReference type="Proteomes" id="UP000095332">
    <property type="component" value="Unassembled WGS sequence"/>
</dbReference>
<evidence type="ECO:0008006" key="28">
    <source>
        <dbReference type="Google" id="ProtNLM"/>
    </source>
</evidence>
<dbReference type="Proteomes" id="UP000284660">
    <property type="component" value="Unassembled WGS sequence"/>
</dbReference>
<evidence type="ECO:0000313" key="14">
    <source>
        <dbReference type="EMBL" id="RHD76567.1"/>
    </source>
</evidence>
<dbReference type="EMBL" id="JAJCNI010000032">
    <property type="protein sequence ID" value="MCB6519921.1"/>
    <property type="molecule type" value="Genomic_DNA"/>
</dbReference>
<reference evidence="5" key="9">
    <citation type="submission" date="2023-01" db="EMBL/GenBank/DDBJ databases">
        <title>Human gut microbiome strain richness.</title>
        <authorList>
            <person name="Chen-Liaw A."/>
        </authorList>
    </citation>
    <scope>NUCLEOTIDE SEQUENCE</scope>
    <source>
        <strain evidence="6">D35st1_E5_D35t1_190705</strain>
        <strain evidence="5">RTP21484st1_E5_RTP21484_190118</strain>
    </source>
</reference>
<evidence type="ECO:0000313" key="24">
    <source>
        <dbReference type="Proteomes" id="UP000450599"/>
    </source>
</evidence>
<dbReference type="Proteomes" id="UP000501982">
    <property type="component" value="Chromosome"/>
</dbReference>
<dbReference type="Proteomes" id="UP001198806">
    <property type="component" value="Unassembled WGS sequence"/>
</dbReference>
<reference evidence="12" key="3">
    <citation type="journal article" date="2018" name="BMC Genomics">
        <title>Whole genome sequencing and function prediction of 133 gut anaerobes isolated from chicken caecum in pure cultures.</title>
        <authorList>
            <person name="Medvecky M."/>
            <person name="Cejkova D."/>
            <person name="Polansky O."/>
            <person name="Karasova D."/>
            <person name="Kubasova T."/>
            <person name="Cizek A."/>
            <person name="Rychlik I."/>
        </authorList>
    </citation>
    <scope>NUCLEOTIDE SEQUENCE</scope>
    <source>
        <strain evidence="12">An199</strain>
    </source>
</reference>
<name>A0A173VK17_PARDI</name>
<feature type="chain" id="PRO_5014250505" description="DUF3347 domain-containing protein" evidence="1">
    <location>
        <begin position="21"/>
        <end position="130"/>
    </location>
</feature>
<evidence type="ECO:0000313" key="26">
    <source>
        <dbReference type="Proteomes" id="UP000471216"/>
    </source>
</evidence>
<dbReference type="EMBL" id="WKMO01000002">
    <property type="protein sequence ID" value="MSB72061.1"/>
    <property type="molecule type" value="Genomic_DNA"/>
</dbReference>
<evidence type="ECO:0000313" key="23">
    <source>
        <dbReference type="Proteomes" id="UP000441609"/>
    </source>
</evidence>
<evidence type="ECO:0000313" key="27">
    <source>
        <dbReference type="Proteomes" id="UP000501982"/>
    </source>
</evidence>
<dbReference type="AlphaFoldDB" id="A0A173VK17"/>
<dbReference type="Proteomes" id="UP000315827">
    <property type="component" value="Unassembled WGS sequence"/>
</dbReference>
<proteinExistence type="predicted"/>
<dbReference type="EMBL" id="QSJN01000003">
    <property type="protein sequence ID" value="RHD76567.1"/>
    <property type="molecule type" value="Genomic_DNA"/>
</dbReference>
<evidence type="ECO:0000313" key="12">
    <source>
        <dbReference type="EMBL" id="OUP20476.1"/>
    </source>
</evidence>
<evidence type="ECO:0000313" key="3">
    <source>
        <dbReference type="EMBL" id="CUQ45350.1"/>
    </source>
</evidence>
<evidence type="ECO:0000313" key="25">
    <source>
        <dbReference type="Proteomes" id="UP000463337"/>
    </source>
</evidence>
<evidence type="ECO:0000313" key="21">
    <source>
        <dbReference type="Proteomes" id="UP000315827"/>
    </source>
</evidence>
<dbReference type="EMBL" id="VOHW01000002">
    <property type="protein sequence ID" value="TWV63456.1"/>
    <property type="molecule type" value="Genomic_DNA"/>
</dbReference>
<dbReference type="EMBL" id="WKLT01000011">
    <property type="protein sequence ID" value="MRY58778.1"/>
    <property type="molecule type" value="Genomic_DNA"/>
</dbReference>
<reference evidence="15 21" key="6">
    <citation type="submission" date="2019-07" db="EMBL/GenBank/DDBJ databases">
        <title>Genome sequencing of Parabacteroides distasonis iSURF_7.</title>
        <authorList>
            <person name="Degefu H.N."/>
            <person name="Ruoff K.L."/>
            <person name="Price C.E."/>
            <person name="Valls R.A."/>
            <person name="O'Toole G.A."/>
        </authorList>
    </citation>
    <scope>NUCLEOTIDE SEQUENCE [LARGE SCALE GENOMIC DNA]</scope>
    <source>
        <strain evidence="15 21">CFPLTA003_1B</strain>
    </source>
</reference>
<dbReference type="Proteomes" id="UP000441358">
    <property type="component" value="Unassembled WGS sequence"/>
</dbReference>
<evidence type="ECO:0000313" key="10">
    <source>
        <dbReference type="EMBL" id="MRZ51379.1"/>
    </source>
</evidence>
<dbReference type="EMBL" id="WKMX01000005">
    <property type="protein sequence ID" value="MRZ05748.1"/>
    <property type="molecule type" value="Genomic_DNA"/>
</dbReference>
<dbReference type="Proteomes" id="UP001211522">
    <property type="component" value="Unassembled WGS sequence"/>
</dbReference>
<gene>
    <name evidence="12" type="ORF">B5F32_06000</name>
    <name evidence="14" type="ORF">DW782_07385</name>
    <name evidence="2" type="ORF">ERS852429_03169</name>
    <name evidence="3" type="ORF">ERS852560_03026</name>
    <name evidence="15" type="ORF">FSA05_04795</name>
    <name evidence="9" type="ORF">GKD54_05840</name>
    <name evidence="8" type="ORF">GKD58_03640</name>
    <name evidence="7" type="ORF">GKD59_12880</name>
    <name evidence="10" type="ORF">GKD66_14320</name>
    <name evidence="11" type="ORF">GKD70_01920</name>
    <name evidence="13" type="ORF">HHO38_22295</name>
    <name evidence="4" type="ORF">LI194_19245</name>
    <name evidence="16" type="ORF">P2T59_12175</name>
    <name evidence="5" type="ORF">PN599_08645</name>
    <name evidence="6" type="ORF">PN612_22495</name>
</gene>
<dbReference type="EMBL" id="CP051672">
    <property type="protein sequence ID" value="QJE30842.1"/>
    <property type="molecule type" value="Genomic_DNA"/>
</dbReference>
<evidence type="ECO:0000313" key="6">
    <source>
        <dbReference type="EMBL" id="MDB9141262.1"/>
    </source>
</evidence>
<dbReference type="Proteomes" id="UP000450599">
    <property type="component" value="Unassembled WGS sequence"/>
</dbReference>
<evidence type="ECO:0000313" key="16">
    <source>
        <dbReference type="EMBL" id="WET62467.1"/>
    </source>
</evidence>
<evidence type="ECO:0000313" key="11">
    <source>
        <dbReference type="EMBL" id="MSB72061.1"/>
    </source>
</evidence>
<accession>A0A173VK17</accession>
<evidence type="ECO:0000313" key="5">
    <source>
        <dbReference type="EMBL" id="MDB9005068.1"/>
    </source>
</evidence>
<evidence type="ECO:0000313" key="4">
    <source>
        <dbReference type="EMBL" id="MCB6519921.1"/>
    </source>
</evidence>
<evidence type="ECO:0000313" key="17">
    <source>
        <dbReference type="Proteomes" id="UP000095332"/>
    </source>
</evidence>
<dbReference type="Proteomes" id="UP000195950">
    <property type="component" value="Unassembled WGS sequence"/>
</dbReference>
<reference evidence="14 20" key="4">
    <citation type="submission" date="2018-08" db="EMBL/GenBank/DDBJ databases">
        <title>A genome reference for cultivated species of the human gut microbiota.</title>
        <authorList>
            <person name="Zou Y."/>
            <person name="Xue W."/>
            <person name="Luo G."/>
        </authorList>
    </citation>
    <scope>NUCLEOTIDE SEQUENCE [LARGE SCALE GENOMIC DNA]</scope>
    <source>
        <strain evidence="14 20">AM30-4</strain>
    </source>
</reference>
<reference evidence="17 18" key="1">
    <citation type="submission" date="2015-09" db="EMBL/GenBank/DDBJ databases">
        <authorList>
            <consortium name="Pathogen Informatics"/>
        </authorList>
    </citation>
    <scope>NUCLEOTIDE SEQUENCE [LARGE SCALE GENOMIC DNA]</scope>
    <source>
        <strain evidence="2 18">2789STDY5608872</strain>
        <strain evidence="3 17">2789STDY5834948</strain>
    </source>
</reference>
<evidence type="ECO:0000313" key="18">
    <source>
        <dbReference type="Proteomes" id="UP000095591"/>
    </source>
</evidence>
<keyword evidence="1" id="KW-0732">Signal</keyword>
<reference evidence="16" key="10">
    <citation type="submission" date="2023-03" db="EMBL/GenBank/DDBJ databases">
        <title>Parabacteroides distasonis, a bacteria resistant against UC.</title>
        <authorList>
            <person name="Dai W."/>
        </authorList>
    </citation>
    <scope>NUCLEOTIDE SEQUENCE</scope>
    <source>
        <strain evidence="16">F1-28</strain>
    </source>
</reference>
<dbReference type="RefSeq" id="WP_005854532.1">
    <property type="nucleotide sequence ID" value="NZ_AP019729.1"/>
</dbReference>
<dbReference type="EMBL" id="NFJX01000004">
    <property type="protein sequence ID" value="OUP20476.1"/>
    <property type="molecule type" value="Genomic_DNA"/>
</dbReference>
<evidence type="ECO:0000313" key="9">
    <source>
        <dbReference type="EMBL" id="MRZ05748.1"/>
    </source>
</evidence>
<protein>
    <recommendedName>
        <fullName evidence="28">DUF3347 domain-containing protein</fullName>
    </recommendedName>
</protein>
<dbReference type="EMBL" id="JAQMPJ010000005">
    <property type="protein sequence ID" value="MDB9005068.1"/>
    <property type="molecule type" value="Genomic_DNA"/>
</dbReference>
<dbReference type="GeneID" id="93522013"/>
<dbReference type="EMBL" id="JAQMPX010000154">
    <property type="protein sequence ID" value="MDB9141262.1"/>
    <property type="molecule type" value="Genomic_DNA"/>
</dbReference>
<evidence type="ECO:0000313" key="2">
    <source>
        <dbReference type="EMBL" id="CUN27769.1"/>
    </source>
</evidence>
<feature type="signal peptide" evidence="1">
    <location>
        <begin position="1"/>
        <end position="20"/>
    </location>
</feature>
<evidence type="ECO:0000313" key="22">
    <source>
        <dbReference type="Proteomes" id="UP000441358"/>
    </source>
</evidence>
<dbReference type="EMBL" id="CYXP01000008">
    <property type="protein sequence ID" value="CUN27769.1"/>
    <property type="molecule type" value="Genomic_DNA"/>
</dbReference>
<reference evidence="4" key="8">
    <citation type="submission" date="2021-10" db="EMBL/GenBank/DDBJ databases">
        <title>Collection of gut derived symbiotic bacterial strains cultured from healthy donors.</title>
        <authorList>
            <person name="Lin H."/>
            <person name="Littmann E."/>
            <person name="Kohout C."/>
            <person name="Pamer E.G."/>
        </authorList>
    </citation>
    <scope>NUCLEOTIDE SEQUENCE</scope>
    <source>
        <strain evidence="4">DFI.2.94</strain>
    </source>
</reference>
<dbReference type="EMBL" id="WKMC01000010">
    <property type="protein sequence ID" value="MRZ51379.1"/>
    <property type="molecule type" value="Genomic_DNA"/>
</dbReference>
<dbReference type="Proteomes" id="UP001210126">
    <property type="component" value="Unassembled WGS sequence"/>
</dbReference>
<dbReference type="Proteomes" id="UP000471216">
    <property type="component" value="Unassembled WGS sequence"/>
</dbReference>
<dbReference type="Proteomes" id="UP000463337">
    <property type="component" value="Unassembled WGS sequence"/>
</dbReference>
<dbReference type="EMBL" id="CP120353">
    <property type="protein sequence ID" value="WET62467.1"/>
    <property type="molecule type" value="Genomic_DNA"/>
</dbReference>
<dbReference type="Proteomes" id="UP000095591">
    <property type="component" value="Unassembled WGS sequence"/>
</dbReference>
<organism evidence="2 18">
    <name type="scientific">Parabacteroides distasonis</name>
    <dbReference type="NCBI Taxonomy" id="823"/>
    <lineage>
        <taxon>Bacteria</taxon>
        <taxon>Pseudomonadati</taxon>
        <taxon>Bacteroidota</taxon>
        <taxon>Bacteroidia</taxon>
        <taxon>Bacteroidales</taxon>
        <taxon>Tannerellaceae</taxon>
        <taxon>Parabacteroides</taxon>
    </lineage>
</organism>
<evidence type="ECO:0000313" key="20">
    <source>
        <dbReference type="Proteomes" id="UP000284660"/>
    </source>
</evidence>
<dbReference type="EMBL" id="WKMW01000003">
    <property type="protein sequence ID" value="MRY83372.1"/>
    <property type="molecule type" value="Genomic_DNA"/>
</dbReference>
<evidence type="ECO:0000313" key="13">
    <source>
        <dbReference type="EMBL" id="QJE30842.1"/>
    </source>
</evidence>
<dbReference type="Proteomes" id="UP000441609">
    <property type="component" value="Unassembled WGS sequence"/>
</dbReference>
<sequence>MKRFGMAVAALLMCATMSFAQKPSLSREPFVVSTEKLANYLQLTPSQLDEVANINEYFIEMQNASVKASAKLQDKKMYQAVYGNLKLMKKALSPDQYRKYVTLLNITNNNNRTLGVNTFPEVYLADNASK</sequence>
<evidence type="ECO:0000313" key="19">
    <source>
        <dbReference type="Proteomes" id="UP000195950"/>
    </source>
</evidence>
<reference evidence="22 23" key="5">
    <citation type="journal article" date="2019" name="Nat. Med.">
        <title>A library of human gut bacterial isolates paired with longitudinal multiomics data enables mechanistic microbiome research.</title>
        <authorList>
            <person name="Poyet M."/>
            <person name="Groussin M."/>
            <person name="Gibbons S.M."/>
            <person name="Avila-Pacheco J."/>
            <person name="Jiang X."/>
            <person name="Kearney S.M."/>
            <person name="Perrotta A.R."/>
            <person name="Berdy B."/>
            <person name="Zhao S."/>
            <person name="Lieberman T.D."/>
            <person name="Swanson P.K."/>
            <person name="Smith M."/>
            <person name="Roesemann S."/>
            <person name="Alexander J.E."/>
            <person name="Rich S.A."/>
            <person name="Livny J."/>
            <person name="Vlamakis H."/>
            <person name="Clish C."/>
            <person name="Bullock K."/>
            <person name="Deik A."/>
            <person name="Scott J."/>
            <person name="Pierce K.A."/>
            <person name="Xavier R.J."/>
            <person name="Alm E.J."/>
        </authorList>
    </citation>
    <scope>NUCLEOTIDE SEQUENCE [LARGE SCALE GENOMIC DNA]</scope>
    <source>
        <strain evidence="9 26">BIOML-A10</strain>
        <strain evidence="8 24">BIOML-A11</strain>
        <strain evidence="11 23">BIOML-A20</strain>
        <strain evidence="10 22">BIOML-A32</strain>
        <strain evidence="7 25">BIOML-A41</strain>
    </source>
</reference>
<dbReference type="OrthoDB" id="1018365at2"/>
<evidence type="ECO:0000313" key="15">
    <source>
        <dbReference type="EMBL" id="TWV63456.1"/>
    </source>
</evidence>
<evidence type="ECO:0000313" key="8">
    <source>
        <dbReference type="EMBL" id="MRY83372.1"/>
    </source>
</evidence>
<reference evidence="19" key="2">
    <citation type="submission" date="2017-04" db="EMBL/GenBank/DDBJ databases">
        <title>Function of individual gut microbiota members based on whole genome sequencing of pure cultures obtained from chicken caecum.</title>
        <authorList>
            <person name="Medvecky M."/>
            <person name="Cejkova D."/>
            <person name="Polansky O."/>
            <person name="Karasova D."/>
            <person name="Kubasova T."/>
            <person name="Cizek A."/>
            <person name="Rychlik I."/>
        </authorList>
    </citation>
    <scope>NUCLEOTIDE SEQUENCE [LARGE SCALE GENOMIC DNA]</scope>
    <source>
        <strain evidence="19">An199</strain>
    </source>
</reference>
<reference evidence="13 27" key="7">
    <citation type="submission" date="2020-04" db="EMBL/GenBank/DDBJ databases">
        <title>Complete Genomes and Methylome analysis of CBBP consortium that reverse antibiotic-induced susceptibility to vancomycin-resistant Enterococcus faecium infection.</title>
        <authorList>
            <person name="Fomenkov A."/>
            <person name="Zhang Z."/>
            <person name="Pamer E."/>
            <person name="Roberts R.J."/>
        </authorList>
    </citation>
    <scope>NUCLEOTIDE SEQUENCE [LARGE SCALE GENOMIC DNA]</scope>
    <source>
        <strain evidence="27">CBBP</strain>
        <strain evidence="13">CBBP-1</strain>
    </source>
</reference>
<dbReference type="EMBL" id="CZBM01000013">
    <property type="protein sequence ID" value="CUQ45350.1"/>
    <property type="molecule type" value="Genomic_DNA"/>
</dbReference>
<evidence type="ECO:0000313" key="7">
    <source>
        <dbReference type="EMBL" id="MRY58778.1"/>
    </source>
</evidence>